<reference evidence="1" key="1">
    <citation type="submission" date="2020-01" db="EMBL/GenBank/DDBJ databases">
        <authorList>
            <consortium name="DOE Joint Genome Institute"/>
            <person name="Haridas S."/>
            <person name="Albert R."/>
            <person name="Binder M."/>
            <person name="Bloem J."/>
            <person name="Labutti K."/>
            <person name="Salamov A."/>
            <person name="Andreopoulos B."/>
            <person name="Baker S.E."/>
            <person name="Barry K."/>
            <person name="Bills G."/>
            <person name="Bluhm B.H."/>
            <person name="Cannon C."/>
            <person name="Castanera R."/>
            <person name="Culley D.E."/>
            <person name="Daum C."/>
            <person name="Ezra D."/>
            <person name="Gonzalez J.B."/>
            <person name="Henrissat B."/>
            <person name="Kuo A."/>
            <person name="Liang C."/>
            <person name="Lipzen A."/>
            <person name="Lutzoni F."/>
            <person name="Magnuson J."/>
            <person name="Mondo S."/>
            <person name="Nolan M."/>
            <person name="Ohm R."/>
            <person name="Pangilinan J."/>
            <person name="Park H.-J."/>
            <person name="Ramirez L."/>
            <person name="Alfaro M."/>
            <person name="Sun H."/>
            <person name="Tritt A."/>
            <person name="Yoshinaga Y."/>
            <person name="Zwiers L.-H."/>
            <person name="Turgeon B.G."/>
            <person name="Goodwin S.B."/>
            <person name="Spatafora J.W."/>
            <person name="Crous P.W."/>
            <person name="Grigoriev I.V."/>
        </authorList>
    </citation>
    <scope>NUCLEOTIDE SEQUENCE</scope>
    <source>
        <strain evidence="1">IPT5</strain>
    </source>
</reference>
<protein>
    <submittedName>
        <fullName evidence="1">Uncharacterized protein</fullName>
    </submittedName>
</protein>
<proteinExistence type="predicted"/>
<accession>A0A6A7B0D4</accession>
<name>A0A6A7B0D4_9PLEO</name>
<evidence type="ECO:0000313" key="2">
    <source>
        <dbReference type="Proteomes" id="UP000799423"/>
    </source>
</evidence>
<organism evidence="1 2">
    <name type="scientific">Plenodomus tracheiphilus IPT5</name>
    <dbReference type="NCBI Taxonomy" id="1408161"/>
    <lineage>
        <taxon>Eukaryota</taxon>
        <taxon>Fungi</taxon>
        <taxon>Dikarya</taxon>
        <taxon>Ascomycota</taxon>
        <taxon>Pezizomycotina</taxon>
        <taxon>Dothideomycetes</taxon>
        <taxon>Pleosporomycetidae</taxon>
        <taxon>Pleosporales</taxon>
        <taxon>Pleosporineae</taxon>
        <taxon>Leptosphaeriaceae</taxon>
        <taxon>Plenodomus</taxon>
    </lineage>
</organism>
<dbReference type="Proteomes" id="UP000799423">
    <property type="component" value="Unassembled WGS sequence"/>
</dbReference>
<evidence type="ECO:0000313" key="1">
    <source>
        <dbReference type="EMBL" id="KAF2847865.1"/>
    </source>
</evidence>
<sequence length="173" mass="19456">MTATDQWARAHVVARVRFRDGKRKAGRWPLLCFTSDGLARPRVLLDFPRKRAPWAWSRGTTEYFGGNGNCFLTHLYASILWTRPCDRLSPSSCAGRASRLAPASIASRRVVASATTASRCRWLPHGEPTPFVVHGVWLQRAIWLPQVESSIATLGHPNGCNRNCRYRCPISRL</sequence>
<dbReference type="AlphaFoldDB" id="A0A6A7B0D4"/>
<gene>
    <name evidence="1" type="ORF">T440DRAFT_183769</name>
</gene>
<dbReference type="EMBL" id="MU006322">
    <property type="protein sequence ID" value="KAF2847865.1"/>
    <property type="molecule type" value="Genomic_DNA"/>
</dbReference>
<keyword evidence="2" id="KW-1185">Reference proteome</keyword>